<proteinExistence type="predicted"/>
<protein>
    <recommendedName>
        <fullName evidence="1">Metallophosphoesterase TT1561-like domain-containing protein</fullName>
    </recommendedName>
</protein>
<dbReference type="OMA" id="NVHGHTH"/>
<evidence type="ECO:0000313" key="2">
    <source>
        <dbReference type="EMBL" id="KYQ93708.1"/>
    </source>
</evidence>
<dbReference type="PANTHER" id="PTHR37523">
    <property type="entry name" value="METALLOPHOSPHOESTERASE"/>
    <property type="match status" value="1"/>
</dbReference>
<dbReference type="InterPro" id="IPR029052">
    <property type="entry name" value="Metallo-depent_PP-like"/>
</dbReference>
<dbReference type="AlphaFoldDB" id="A0A151ZI84"/>
<keyword evidence="3" id="KW-1185">Reference proteome</keyword>
<dbReference type="InterPro" id="IPR029461">
    <property type="entry name" value="TT1561-like"/>
</dbReference>
<dbReference type="PANTHER" id="PTHR37523:SF1">
    <property type="entry name" value="CALCINEURIN-LIKE PHOSPHOESTERASE DOMAIN-CONTAINING PROTEIN"/>
    <property type="match status" value="1"/>
</dbReference>
<dbReference type="OrthoDB" id="2412157at2759"/>
<comment type="caution">
    <text evidence="2">The sequence shown here is derived from an EMBL/GenBank/DDBJ whole genome shotgun (WGS) entry which is preliminary data.</text>
</comment>
<dbReference type="STRING" id="361077.A0A151ZI84"/>
<reference evidence="2 3" key="1">
    <citation type="submission" date="2015-12" db="EMBL/GenBank/DDBJ databases">
        <title>Dictyostelia acquired genes for synthesis and detection of signals that induce cell-type specialization by lateral gene transfer from prokaryotes.</title>
        <authorList>
            <person name="Gloeckner G."/>
            <person name="Schaap P."/>
        </authorList>
    </citation>
    <scope>NUCLEOTIDE SEQUENCE [LARGE SCALE GENOMIC DNA]</scope>
    <source>
        <strain evidence="2 3">TK</strain>
    </source>
</reference>
<dbReference type="InParanoid" id="A0A151ZI84"/>
<dbReference type="Proteomes" id="UP000076078">
    <property type="component" value="Unassembled WGS sequence"/>
</dbReference>
<sequence length="280" mass="31619">MENYKYTKNFDKKSLKILIASDIHLAIDNIKKLGETLERKIDEIDYVFLPGDLCNFDPKNCDNSELVSACEGEMSSVISAFENIFYKKTIYLPGNHDAKTTLLNDVKPKLTSFSENIHKQCFRIHNDIVMVGLGGSLPGYQDGKERWVGYPYQSEDQVEKDLKSTVQAGKDSGLIKETDKILLFTHMGPYYSATTIDQVESPSSPIYSGSKSINSFILANQSKILLSIHGHTHHSLGMNRVGKTYVVNPGSLRTGHYAILTLEKYLNELWRVKSTEYHIL</sequence>
<organism evidence="2 3">
    <name type="scientific">Tieghemostelium lacteum</name>
    <name type="common">Slime mold</name>
    <name type="synonym">Dictyostelium lacteum</name>
    <dbReference type="NCBI Taxonomy" id="361077"/>
    <lineage>
        <taxon>Eukaryota</taxon>
        <taxon>Amoebozoa</taxon>
        <taxon>Evosea</taxon>
        <taxon>Eumycetozoa</taxon>
        <taxon>Dictyostelia</taxon>
        <taxon>Dictyosteliales</taxon>
        <taxon>Raperosteliaceae</taxon>
        <taxon>Tieghemostelium</taxon>
    </lineage>
</organism>
<dbReference type="Gene3D" id="3.60.21.10">
    <property type="match status" value="1"/>
</dbReference>
<dbReference type="Pfam" id="PF14582">
    <property type="entry name" value="Metallophos_3"/>
    <property type="match status" value="1"/>
</dbReference>
<dbReference type="EMBL" id="LODT01000025">
    <property type="protein sequence ID" value="KYQ93708.1"/>
    <property type="molecule type" value="Genomic_DNA"/>
</dbReference>
<evidence type="ECO:0000259" key="1">
    <source>
        <dbReference type="Pfam" id="PF14582"/>
    </source>
</evidence>
<evidence type="ECO:0000313" key="3">
    <source>
        <dbReference type="Proteomes" id="UP000076078"/>
    </source>
</evidence>
<feature type="domain" description="Metallophosphoesterase TT1561-like" evidence="1">
    <location>
        <begin position="14"/>
        <end position="264"/>
    </location>
</feature>
<accession>A0A151ZI84</accession>
<dbReference type="SUPFAM" id="SSF56300">
    <property type="entry name" value="Metallo-dependent phosphatases"/>
    <property type="match status" value="1"/>
</dbReference>
<name>A0A151ZI84_TIELA</name>
<gene>
    <name evidence="2" type="ORF">DLAC_05095</name>
</gene>